<reference evidence="1 2" key="1">
    <citation type="submission" date="2019-12" db="EMBL/GenBank/DDBJ databases">
        <title>Corynebacterium sp. nov., isolated from feces of the Anser Albifrons in China.</title>
        <authorList>
            <person name="Liu Q."/>
        </authorList>
    </citation>
    <scope>NUCLEOTIDE SEQUENCE [LARGE SCALE GENOMIC DNA]</scope>
    <source>
        <strain evidence="1 2">23H37-10</strain>
    </source>
</reference>
<dbReference type="KEGG" id="cans:GP473_03155"/>
<dbReference type="Gene3D" id="1.10.1670.10">
    <property type="entry name" value="Helix-hairpin-Helix base-excision DNA repair enzymes (C-terminal)"/>
    <property type="match status" value="1"/>
</dbReference>
<dbReference type="GO" id="GO:0006281">
    <property type="term" value="P:DNA repair"/>
    <property type="evidence" value="ECO:0007669"/>
    <property type="project" value="InterPro"/>
</dbReference>
<dbReference type="Proteomes" id="UP000515275">
    <property type="component" value="Chromosome"/>
</dbReference>
<keyword evidence="2" id="KW-1185">Reference proteome</keyword>
<sequence>MTSLATPSGLSHENYAREVDALLNHLTGLNIIKPSQPRRGWTHAGTVLVDAVMQERSTFDPLLRPKAEKAVAQNPAAGDFLGVMDVVNDPQFQHSLPLGSRARFESVMAMAAVMREQGCETVADVRRVFDNDDEQLRSALMLIARVDTKTVDMLSVLVGANSGVVVDGRVRRVLSDAGIDPSDYQMSKAIVLVAAQELNWTPAQMDATLWNAGNRTWIPRYG</sequence>
<organism evidence="1 2">
    <name type="scientific">Corynebacterium anserum</name>
    <dbReference type="NCBI Taxonomy" id="2684406"/>
    <lineage>
        <taxon>Bacteria</taxon>
        <taxon>Bacillati</taxon>
        <taxon>Actinomycetota</taxon>
        <taxon>Actinomycetes</taxon>
        <taxon>Mycobacteriales</taxon>
        <taxon>Corynebacteriaceae</taxon>
        <taxon>Corynebacterium</taxon>
    </lineage>
</organism>
<dbReference type="EMBL" id="CP046883">
    <property type="protein sequence ID" value="QNH95803.1"/>
    <property type="molecule type" value="Genomic_DNA"/>
</dbReference>
<dbReference type="GO" id="GO:0003824">
    <property type="term" value="F:catalytic activity"/>
    <property type="evidence" value="ECO:0007669"/>
    <property type="project" value="InterPro"/>
</dbReference>
<dbReference type="Gene3D" id="1.10.340.30">
    <property type="entry name" value="Hypothetical protein, domain 2"/>
    <property type="match status" value="1"/>
</dbReference>
<evidence type="ECO:0000313" key="2">
    <source>
        <dbReference type="Proteomes" id="UP000515275"/>
    </source>
</evidence>
<dbReference type="RefSeq" id="WP_185769352.1">
    <property type="nucleotide sequence ID" value="NZ_CP046883.1"/>
</dbReference>
<dbReference type="InterPro" id="IPR011257">
    <property type="entry name" value="DNA_glycosylase"/>
</dbReference>
<dbReference type="SUPFAM" id="SSF48150">
    <property type="entry name" value="DNA-glycosylase"/>
    <property type="match status" value="1"/>
</dbReference>
<proteinExistence type="predicted"/>
<dbReference type="AlphaFoldDB" id="A0A7G7YMT3"/>
<accession>A0A7G7YMT3</accession>
<dbReference type="InterPro" id="IPR023170">
    <property type="entry name" value="HhH_base_excis_C"/>
</dbReference>
<gene>
    <name evidence="1" type="ORF">GP473_03155</name>
</gene>
<name>A0A7G7YMT3_9CORY</name>
<evidence type="ECO:0000313" key="1">
    <source>
        <dbReference type="EMBL" id="QNH95803.1"/>
    </source>
</evidence>
<protein>
    <submittedName>
        <fullName evidence="1">Uncharacterized protein</fullName>
    </submittedName>
</protein>